<keyword evidence="2" id="KW-1185">Reference proteome</keyword>
<reference evidence="1" key="1">
    <citation type="submission" date="2021-03" db="EMBL/GenBank/DDBJ databases">
        <title>Evolutionary priming and transition to the ectomycorrhizal habit in an iconic lineage of mushroom-forming fungi: is preadaptation a requirement?</title>
        <authorList>
            <consortium name="DOE Joint Genome Institute"/>
            <person name="Looney B.P."/>
            <person name="Miyauchi S."/>
            <person name="Morin E."/>
            <person name="Drula E."/>
            <person name="Courty P.E."/>
            <person name="Chicoki N."/>
            <person name="Fauchery L."/>
            <person name="Kohler A."/>
            <person name="Kuo A."/>
            <person name="LaButti K."/>
            <person name="Pangilinan J."/>
            <person name="Lipzen A."/>
            <person name="Riley R."/>
            <person name="Andreopoulos W."/>
            <person name="He G."/>
            <person name="Johnson J."/>
            <person name="Barry K.W."/>
            <person name="Grigoriev I.V."/>
            <person name="Nagy L."/>
            <person name="Hibbett D."/>
            <person name="Henrissat B."/>
            <person name="Matheny P.B."/>
            <person name="Labbe J."/>
            <person name="Martin A.F."/>
        </authorList>
    </citation>
    <scope>NUCLEOTIDE SEQUENCE</scope>
    <source>
        <strain evidence="1">BPL698</strain>
    </source>
</reference>
<protein>
    <submittedName>
        <fullName evidence="1">Caspase domain-containing protein</fullName>
    </submittedName>
</protein>
<name>A0ACC0UK73_9AGAM</name>
<proteinExistence type="predicted"/>
<evidence type="ECO:0000313" key="1">
    <source>
        <dbReference type="EMBL" id="KAI9512135.1"/>
    </source>
</evidence>
<accession>A0ACC0UK73</accession>
<dbReference type="Proteomes" id="UP001207468">
    <property type="component" value="Unassembled WGS sequence"/>
</dbReference>
<evidence type="ECO:0000313" key="2">
    <source>
        <dbReference type="Proteomes" id="UP001207468"/>
    </source>
</evidence>
<dbReference type="EMBL" id="JAGFNK010000012">
    <property type="protein sequence ID" value="KAI9512135.1"/>
    <property type="molecule type" value="Genomic_DNA"/>
</dbReference>
<organism evidence="1 2">
    <name type="scientific">Russula earlei</name>
    <dbReference type="NCBI Taxonomy" id="71964"/>
    <lineage>
        <taxon>Eukaryota</taxon>
        <taxon>Fungi</taxon>
        <taxon>Dikarya</taxon>
        <taxon>Basidiomycota</taxon>
        <taxon>Agaricomycotina</taxon>
        <taxon>Agaricomycetes</taxon>
        <taxon>Russulales</taxon>
        <taxon>Russulaceae</taxon>
        <taxon>Russula</taxon>
    </lineage>
</organism>
<sequence>MTKPLRALLGCAPHHPHPTNMTVLSVTPSPSRSKHRALLIGISYSQRPNDIIPTFCPPPLEGPVNDAKEFKKTLIEVYQFREDDISIMTDEEVNKDTARWASKENILKAASNLVHDASPGDAFVFFYTGHSGSNDQHEYLLTCDVRKIFDNILRRRLVDPLPTGARLTVILDTPRSRNPLDLDPYYLPRRRRQSLSERRKPVVVHNELKRRNSDIIENPWLVHNATHHHMTLPVSDSDLLAIVRIKFLLANESKQGEYVTGWPTVPSRRHNLGSSSPCAMLNGGPLVISVSVSWTSVRAWEDSKRKGKRMTVKLIKTLRKDPSITRVRKARGAFRTLGEKVPPTRRTRLERKYKAQGLFDFREDTVEIRSSRPLRLDEQFIL</sequence>
<comment type="caution">
    <text evidence="1">The sequence shown here is derived from an EMBL/GenBank/DDBJ whole genome shotgun (WGS) entry which is preliminary data.</text>
</comment>
<gene>
    <name evidence="1" type="ORF">F5148DRAFT_96823</name>
</gene>